<dbReference type="PANTHER" id="PTHR43076:SF7">
    <property type="entry name" value="AMINODEOXYFUTALOSINE SYNTHASE"/>
    <property type="match status" value="1"/>
</dbReference>
<organism evidence="10 11">
    <name type="scientific">Halodesulfovibrio marinisediminis DSM 17456</name>
    <dbReference type="NCBI Taxonomy" id="1121457"/>
    <lineage>
        <taxon>Bacteria</taxon>
        <taxon>Pseudomonadati</taxon>
        <taxon>Thermodesulfobacteriota</taxon>
        <taxon>Desulfovibrionia</taxon>
        <taxon>Desulfovibrionales</taxon>
        <taxon>Desulfovibrionaceae</taxon>
        <taxon>Halodesulfovibrio</taxon>
    </lineage>
</organism>
<keyword evidence="1 6" id="KW-0004">4Fe-4S</keyword>
<evidence type="ECO:0000259" key="9">
    <source>
        <dbReference type="PROSITE" id="PS51918"/>
    </source>
</evidence>
<dbReference type="CDD" id="cd01335">
    <property type="entry name" value="Radical_SAM"/>
    <property type="match status" value="1"/>
</dbReference>
<dbReference type="NCBIfam" id="TIGR03700">
    <property type="entry name" value="mena_SCO4494"/>
    <property type="match status" value="1"/>
</dbReference>
<dbReference type="PROSITE" id="PS51918">
    <property type="entry name" value="RADICAL_SAM"/>
    <property type="match status" value="1"/>
</dbReference>
<keyword evidence="2 6" id="KW-0949">S-adenosyl-L-methionine</keyword>
<dbReference type="PIRSF" id="PIRSF004762">
    <property type="entry name" value="CHP00423"/>
    <property type="match status" value="1"/>
</dbReference>
<gene>
    <name evidence="6" type="primary">mqnE</name>
    <name evidence="10" type="ORF">SAMN02745161_2087</name>
</gene>
<dbReference type="GO" id="GO:0044689">
    <property type="term" value="F:7,8-didemethyl-8-hydroxy-5-deazariboflavin synthase activity"/>
    <property type="evidence" value="ECO:0007669"/>
    <property type="project" value="TreeGrafter"/>
</dbReference>
<evidence type="ECO:0000313" key="11">
    <source>
        <dbReference type="Proteomes" id="UP000184694"/>
    </source>
</evidence>
<keyword evidence="3 6" id="KW-0479">Metal-binding</keyword>
<evidence type="ECO:0000256" key="4">
    <source>
        <dbReference type="ARBA" id="ARBA00023004"/>
    </source>
</evidence>
<protein>
    <recommendedName>
        <fullName evidence="6">Aminodeoxyfutalosine synthase</fullName>
        <shortName evidence="6">AFL synthase</shortName>
        <shortName evidence="6">Aminofutalosine synthase</shortName>
        <ecNumber evidence="6">2.5.1.120</ecNumber>
    </recommendedName>
    <alternativeName>
        <fullName evidence="6">Menaquinone biosynthetic enzyme MqnE</fullName>
    </alternativeName>
</protein>
<dbReference type="EMBL" id="FSRG01000005">
    <property type="protein sequence ID" value="SIO16458.1"/>
    <property type="molecule type" value="Genomic_DNA"/>
</dbReference>
<dbReference type="Proteomes" id="UP000184694">
    <property type="component" value="Unassembled WGS sequence"/>
</dbReference>
<dbReference type="InterPro" id="IPR045567">
    <property type="entry name" value="CofH/MnqC-like_C"/>
</dbReference>
<evidence type="ECO:0000256" key="5">
    <source>
        <dbReference type="ARBA" id="ARBA00023014"/>
    </source>
</evidence>
<dbReference type="SUPFAM" id="SSF102114">
    <property type="entry name" value="Radical SAM enzymes"/>
    <property type="match status" value="1"/>
</dbReference>
<comment type="cofactor">
    <cofactor evidence="6 7">
        <name>[4Fe-4S] cluster</name>
        <dbReference type="ChEBI" id="CHEBI:49883"/>
    </cofactor>
    <text evidence="6 7">Binds 1 [4Fe-4S] cluster. The cluster is coordinated with 3 cysteines and an exchangeable S-adenosyl-L-methionine.</text>
</comment>
<evidence type="ECO:0000256" key="8">
    <source>
        <dbReference type="PIRSR" id="PIRSR004762-2"/>
    </source>
</evidence>
<keyword evidence="4 6" id="KW-0408">Iron</keyword>
<dbReference type="STRING" id="1121457.SAMN02745161_2087"/>
<dbReference type="Pfam" id="PF04055">
    <property type="entry name" value="Radical_SAM"/>
    <property type="match status" value="1"/>
</dbReference>
<dbReference type="Pfam" id="PF19288">
    <property type="entry name" value="CofH_C"/>
    <property type="match status" value="1"/>
</dbReference>
<dbReference type="EC" id="2.5.1.120" evidence="6"/>
<dbReference type="GO" id="GO:0102573">
    <property type="term" value="F:aminodeoxyfutalosine synthase activity"/>
    <property type="evidence" value="ECO:0007669"/>
    <property type="project" value="UniProtKB-EC"/>
</dbReference>
<sequence length="374" mass="41803">MLDADYYARLGLGSVFEKVMNGERLSIEDGRKLFACEDINALGALAHHARTRLHGDSTYYVLNRHVNYTNVCVNACLFCAYQKEEDEQEGAFRLSVDEIVAKLDPKDGLPYDEVHIVGGCHPKLPLSFFEEAIIRIKETYPGIIVKAFTAVEIAHFAELENISTQEVLGRLKAAGLEAMPGGGAEIFAPEVREKICPRKATGDEWLNVAREAHNLGITSNCTMLFGHLELIDDRLDHLDKLRRLQDETNGFSCFIPLPFLTENSMLELPEERKGKHTGLDKLRTIAVSRLMLDNIPHIKAYWVMLGVKLAQAALHFGADDLDGTIVEEKIGHDAGAQSDQAMTIPQLEEMIVRSGFNPVRRNSFFKPVKVEQEA</sequence>
<dbReference type="InterPro" id="IPR020050">
    <property type="entry name" value="FO_synthase_su2"/>
</dbReference>
<keyword evidence="5 6" id="KW-0411">Iron-sulfur</keyword>
<dbReference type="PANTHER" id="PTHR43076">
    <property type="entry name" value="FO SYNTHASE (COFH)"/>
    <property type="match status" value="1"/>
</dbReference>
<keyword evidence="11" id="KW-1185">Reference proteome</keyword>
<name>A0A1N6H9E9_9BACT</name>
<dbReference type="SFLD" id="SFLDS00029">
    <property type="entry name" value="Radical_SAM"/>
    <property type="match status" value="2"/>
</dbReference>
<comment type="catalytic activity">
    <reaction evidence="6">
        <text>3-[(1-carboxyvinyl)-oxy]benzoate + S-adenosyl-L-methionine + H2O = 6-amino-6-deoxyfutalosine + hydrogencarbonate + L-methionine + H(+)</text>
        <dbReference type="Rhea" id="RHEA:33075"/>
        <dbReference type="ChEBI" id="CHEBI:15377"/>
        <dbReference type="ChEBI" id="CHEBI:15378"/>
        <dbReference type="ChEBI" id="CHEBI:17544"/>
        <dbReference type="ChEBI" id="CHEBI:57844"/>
        <dbReference type="ChEBI" id="CHEBI:59789"/>
        <dbReference type="ChEBI" id="CHEBI:64286"/>
        <dbReference type="ChEBI" id="CHEBI:76981"/>
        <dbReference type="EC" id="2.5.1.120"/>
    </reaction>
</comment>
<dbReference type="GO" id="GO:0005506">
    <property type="term" value="F:iron ion binding"/>
    <property type="evidence" value="ECO:0007669"/>
    <property type="project" value="UniProtKB-UniRule"/>
</dbReference>
<evidence type="ECO:0000256" key="3">
    <source>
        <dbReference type="ARBA" id="ARBA00022723"/>
    </source>
</evidence>
<feature type="binding site" evidence="6 7">
    <location>
        <position position="76"/>
    </location>
    <ligand>
        <name>[4Fe-4S] cluster</name>
        <dbReference type="ChEBI" id="CHEBI:49883"/>
        <note>4Fe-4S-S-AdoMet</note>
    </ligand>
</feature>
<dbReference type="InterPro" id="IPR013785">
    <property type="entry name" value="Aldolase_TIM"/>
</dbReference>
<dbReference type="AlphaFoldDB" id="A0A1N6H9E9"/>
<proteinExistence type="inferred from homology"/>
<accession>A0A1N6H9E9</accession>
<dbReference type="GO" id="GO:0009234">
    <property type="term" value="P:menaquinone biosynthetic process"/>
    <property type="evidence" value="ECO:0007669"/>
    <property type="project" value="UniProtKB-UniRule"/>
</dbReference>
<comment type="similarity">
    <text evidence="6">Belongs to the radical SAM superfamily. MqnE family.</text>
</comment>
<feature type="binding site" evidence="6 7">
    <location>
        <position position="72"/>
    </location>
    <ligand>
        <name>[4Fe-4S] cluster</name>
        <dbReference type="ChEBI" id="CHEBI:49883"/>
        <note>4Fe-4S-S-AdoMet</note>
    </ligand>
</feature>
<dbReference type="SFLD" id="SFLDG01389">
    <property type="entry name" value="menaquinone_synthsis_involved"/>
    <property type="match status" value="2"/>
</dbReference>
<feature type="binding site" evidence="8">
    <location>
        <position position="185"/>
    </location>
    <ligand>
        <name>S-adenosyl-L-methionine</name>
        <dbReference type="ChEBI" id="CHEBI:59789"/>
    </ligand>
</feature>
<dbReference type="Gene3D" id="3.20.20.70">
    <property type="entry name" value="Aldolase class I"/>
    <property type="match status" value="1"/>
</dbReference>
<dbReference type="SFLD" id="SFLDF00343">
    <property type="entry name" value="aminofutalosine_synthase_(mqnE"/>
    <property type="match status" value="1"/>
</dbReference>
<feature type="binding site" evidence="8">
    <location>
        <position position="78"/>
    </location>
    <ligand>
        <name>S-adenosyl-L-methionine</name>
        <dbReference type="ChEBI" id="CHEBI:59789"/>
    </ligand>
</feature>
<dbReference type="InterPro" id="IPR022432">
    <property type="entry name" value="MqnE"/>
</dbReference>
<dbReference type="NCBIfam" id="TIGR00423">
    <property type="entry name" value="CofH family radical SAM protein"/>
    <property type="match status" value="1"/>
</dbReference>
<comment type="function">
    <text evidence="6">Radical SAM enzyme that catalyzes the addition of the adenosyl radical to the double bond of 3-[(1-carboxyvinyl)oxy]benzoate, leading to aminodeoxyfutalosine (AFL), a key intermediate in the formation of menaquinone (MK, vitamin K2) from chorismate.</text>
</comment>
<evidence type="ECO:0000256" key="1">
    <source>
        <dbReference type="ARBA" id="ARBA00022485"/>
    </source>
</evidence>
<dbReference type="InterPro" id="IPR007197">
    <property type="entry name" value="rSAM"/>
</dbReference>
<dbReference type="SFLD" id="SFLDG01064">
    <property type="entry name" value="F420__menaquinone_cofactor_bio"/>
    <property type="match status" value="2"/>
</dbReference>
<keyword evidence="6" id="KW-0808">Transferase</keyword>
<dbReference type="SFLD" id="SFLDF00342">
    <property type="entry name" value="cyclic_dehypoxanthine_futalosi"/>
    <property type="match status" value="1"/>
</dbReference>
<evidence type="ECO:0000256" key="6">
    <source>
        <dbReference type="HAMAP-Rule" id="MF_00993"/>
    </source>
</evidence>
<dbReference type="OrthoDB" id="9802027at2"/>
<reference evidence="11" key="1">
    <citation type="submission" date="2016-11" db="EMBL/GenBank/DDBJ databases">
        <authorList>
            <person name="Varghese N."/>
            <person name="Submissions S."/>
        </authorList>
    </citation>
    <scope>NUCLEOTIDE SEQUENCE [LARGE SCALE GENOMIC DNA]</scope>
    <source>
        <strain evidence="11">DSM 17456</strain>
    </source>
</reference>
<feature type="domain" description="Radical SAM core" evidence="9">
    <location>
        <begin position="58"/>
        <end position="296"/>
    </location>
</feature>
<dbReference type="InterPro" id="IPR058240">
    <property type="entry name" value="rSAM_sf"/>
</dbReference>
<evidence type="ECO:0000256" key="7">
    <source>
        <dbReference type="PIRSR" id="PIRSR004762-1"/>
    </source>
</evidence>
<dbReference type="RefSeq" id="WP_074216857.1">
    <property type="nucleotide sequence ID" value="NZ_FSRG01000005.1"/>
</dbReference>
<feature type="binding site" evidence="6 7">
    <location>
        <position position="79"/>
    </location>
    <ligand>
        <name>[4Fe-4S] cluster</name>
        <dbReference type="ChEBI" id="CHEBI:49883"/>
        <note>4Fe-4S-S-AdoMet</note>
    </ligand>
</feature>
<evidence type="ECO:0000313" key="10">
    <source>
        <dbReference type="EMBL" id="SIO16458.1"/>
    </source>
</evidence>
<keyword evidence="6" id="KW-0474">Menaquinone biosynthesis</keyword>
<dbReference type="HAMAP" id="MF_00993">
    <property type="entry name" value="MqnE"/>
    <property type="match status" value="1"/>
</dbReference>
<dbReference type="GO" id="GO:0051539">
    <property type="term" value="F:4 iron, 4 sulfur cluster binding"/>
    <property type="evidence" value="ECO:0007669"/>
    <property type="project" value="UniProtKB-KW"/>
</dbReference>
<comment type="pathway">
    <text evidence="6">Quinol/quinone metabolism; menaquinone biosynthesis.</text>
</comment>
<dbReference type="InterPro" id="IPR034405">
    <property type="entry name" value="F420"/>
</dbReference>
<evidence type="ECO:0000256" key="2">
    <source>
        <dbReference type="ARBA" id="ARBA00022691"/>
    </source>
</evidence>
<dbReference type="UniPathway" id="UPA00079"/>